<dbReference type="InterPro" id="IPR047863">
    <property type="entry name" value="Ribosomal_uS8_CS"/>
</dbReference>
<dbReference type="SUPFAM" id="SSF56047">
    <property type="entry name" value="Ribosomal protein S8"/>
    <property type="match status" value="1"/>
</dbReference>
<dbReference type="Proteomes" id="UP000032420">
    <property type="component" value="Chromosome I"/>
</dbReference>
<comment type="similarity">
    <text evidence="1 6 7">Belongs to the universal ribosomal protein uS8 family.</text>
</comment>
<dbReference type="HAMAP" id="MF_01302_B">
    <property type="entry name" value="Ribosomal_uS8_B"/>
    <property type="match status" value="1"/>
</dbReference>
<dbReference type="GO" id="GO:0005840">
    <property type="term" value="C:ribosome"/>
    <property type="evidence" value="ECO:0007669"/>
    <property type="project" value="UniProtKB-KW"/>
</dbReference>
<dbReference type="NCBIfam" id="NF001109">
    <property type="entry name" value="PRK00136.1"/>
    <property type="match status" value="1"/>
</dbReference>
<evidence type="ECO:0000256" key="4">
    <source>
        <dbReference type="ARBA" id="ARBA00035258"/>
    </source>
</evidence>
<dbReference type="Gene3D" id="3.30.1370.30">
    <property type="match status" value="1"/>
</dbReference>
<evidence type="ECO:0000256" key="6">
    <source>
        <dbReference type="HAMAP-Rule" id="MF_01302"/>
    </source>
</evidence>
<accession>A0A078KB25</accession>
<dbReference type="KEGG" id="eme:CEM_108"/>
<dbReference type="GO" id="GO:0003735">
    <property type="term" value="F:structural constituent of ribosome"/>
    <property type="evidence" value="ECO:0007669"/>
    <property type="project" value="InterPro"/>
</dbReference>
<evidence type="ECO:0000256" key="1">
    <source>
        <dbReference type="ARBA" id="ARBA00006471"/>
    </source>
</evidence>
<evidence type="ECO:0000256" key="3">
    <source>
        <dbReference type="ARBA" id="ARBA00023274"/>
    </source>
</evidence>
<dbReference type="InterPro" id="IPR035987">
    <property type="entry name" value="Ribosomal_uS8_sf"/>
</dbReference>
<dbReference type="Pfam" id="PF00410">
    <property type="entry name" value="Ribosomal_S8"/>
    <property type="match status" value="1"/>
</dbReference>
<dbReference type="FunFam" id="3.30.1490.10:FF:000001">
    <property type="entry name" value="30S ribosomal protein S8"/>
    <property type="match status" value="1"/>
</dbReference>
<protein>
    <recommendedName>
        <fullName evidence="4 6">Small ribosomal subunit protein uS8</fullName>
    </recommendedName>
</protein>
<comment type="function">
    <text evidence="6">One of the primary rRNA binding proteins, it binds directly to 16S rRNA central domain where it helps coordinate assembly of the platform of the 30S subunit.</text>
</comment>
<dbReference type="PANTHER" id="PTHR11758">
    <property type="entry name" value="40S RIBOSOMAL PROTEIN S15A"/>
    <property type="match status" value="1"/>
</dbReference>
<dbReference type="STRING" id="1495769.CEM_108"/>
<sequence>MLTRIRNSQKAYREIVFIPYSKIKGKIASILKEEGYIYNYIIEGKKLYIYIKYFKGKPVIENLKIISKQSLRIYKRKHEIIKVANGLGTAIISTSKGIMTDRAARKIGIGGEIICTIF</sequence>
<gene>
    <name evidence="6 8" type="primary">rpsH</name>
    <name evidence="8" type="ORF">CEM_108</name>
</gene>
<dbReference type="AlphaFoldDB" id="A0A078KB25"/>
<keyword evidence="6" id="KW-0694">RNA-binding</keyword>
<evidence type="ECO:0000256" key="5">
    <source>
        <dbReference type="ARBA" id="ARBA00046740"/>
    </source>
</evidence>
<dbReference type="HOGENOM" id="CLU_098428_0_0_6"/>
<evidence type="ECO:0000313" key="8">
    <source>
        <dbReference type="EMBL" id="CDZ16376.1"/>
    </source>
</evidence>
<evidence type="ECO:0000256" key="7">
    <source>
        <dbReference type="RuleBase" id="RU003660"/>
    </source>
</evidence>
<keyword evidence="6" id="KW-0699">rRNA-binding</keyword>
<reference evidence="9" key="1">
    <citation type="submission" date="2014-07" db="EMBL/GenBank/DDBJ databases">
        <authorList>
            <person name="Santos-Garcia D."/>
        </authorList>
    </citation>
    <scope>NUCLEOTIDE SEQUENCE [LARGE SCALE GENOMIC DNA]</scope>
</reference>
<evidence type="ECO:0000256" key="2">
    <source>
        <dbReference type="ARBA" id="ARBA00022980"/>
    </source>
</evidence>
<name>A0A078KB25_9GAMM</name>
<dbReference type="Gene3D" id="3.30.1490.10">
    <property type="match status" value="1"/>
</dbReference>
<dbReference type="GO" id="GO:1990904">
    <property type="term" value="C:ribonucleoprotein complex"/>
    <property type="evidence" value="ECO:0007669"/>
    <property type="project" value="UniProtKB-KW"/>
</dbReference>
<dbReference type="PROSITE" id="PS00053">
    <property type="entry name" value="RIBOSOMAL_S8"/>
    <property type="match status" value="1"/>
</dbReference>
<comment type="subunit">
    <text evidence="5 6">Part of the 30S ribosomal subunit. Contacts proteins S5 and S12.</text>
</comment>
<dbReference type="EMBL" id="LM655252">
    <property type="protein sequence ID" value="CDZ16376.1"/>
    <property type="molecule type" value="Genomic_DNA"/>
</dbReference>
<dbReference type="GO" id="GO:0019843">
    <property type="term" value="F:rRNA binding"/>
    <property type="evidence" value="ECO:0007669"/>
    <property type="project" value="UniProtKB-UniRule"/>
</dbReference>
<proteinExistence type="inferred from homology"/>
<dbReference type="InterPro" id="IPR000630">
    <property type="entry name" value="Ribosomal_uS8"/>
</dbReference>
<keyword evidence="9" id="KW-1185">Reference proteome</keyword>
<evidence type="ECO:0000313" key="9">
    <source>
        <dbReference type="Proteomes" id="UP000032420"/>
    </source>
</evidence>
<dbReference type="PATRIC" id="fig|1495769.3.peg.98"/>
<keyword evidence="2 6" id="KW-0689">Ribosomal protein</keyword>
<keyword evidence="3 6" id="KW-0687">Ribonucleoprotein</keyword>
<dbReference type="GO" id="GO:0006412">
    <property type="term" value="P:translation"/>
    <property type="evidence" value="ECO:0007669"/>
    <property type="project" value="UniProtKB-UniRule"/>
</dbReference>
<organism evidence="8 9">
    <name type="scientific">Candidatus Johnevansia muelleri</name>
    <dbReference type="NCBI Taxonomy" id="1495769"/>
    <lineage>
        <taxon>Bacteria</taxon>
        <taxon>Pseudomonadati</taxon>
        <taxon>Pseudomonadota</taxon>
        <taxon>Gammaproteobacteria</taxon>
        <taxon>Candidatus Johnevansiales</taxon>
        <taxon>Candidatus Johnevansiaceae</taxon>
        <taxon>Candidatus Johnevansia</taxon>
    </lineage>
</organism>
<dbReference type="GO" id="GO:0005737">
    <property type="term" value="C:cytoplasm"/>
    <property type="evidence" value="ECO:0007669"/>
    <property type="project" value="UniProtKB-ARBA"/>
</dbReference>